<comment type="caution">
    <text evidence="1">The sequence shown here is derived from an EMBL/GenBank/DDBJ whole genome shotgun (WGS) entry which is preliminary data.</text>
</comment>
<evidence type="ECO:0000313" key="2">
    <source>
        <dbReference type="Proteomes" id="UP000033622"/>
    </source>
</evidence>
<reference evidence="1 2" key="1">
    <citation type="submission" date="2015-01" db="EMBL/GenBank/DDBJ databases">
        <title>Genome Sequencing of Rickettsiales.</title>
        <authorList>
            <person name="Daugherty S.C."/>
            <person name="Su Q."/>
            <person name="Abolude K."/>
            <person name="Beier-Sexton M."/>
            <person name="Carlyon J.A."/>
            <person name="Carter R."/>
            <person name="Day N.P."/>
            <person name="Dumler S.J."/>
            <person name="Dyachenko V."/>
            <person name="Godinez A."/>
            <person name="Kurtti T.J."/>
            <person name="Lichay M."/>
            <person name="Mullins K.E."/>
            <person name="Ott S."/>
            <person name="Pappas-Brown V."/>
            <person name="Paris D.H."/>
            <person name="Patel P."/>
            <person name="Richards A.L."/>
            <person name="Sadzewicz L."/>
            <person name="Sears K."/>
            <person name="Seidman D."/>
            <person name="Sengamalay N."/>
            <person name="Stenos J."/>
            <person name="Tallon L.J."/>
            <person name="Vincent G."/>
            <person name="Fraser C.M."/>
            <person name="Munderloh U."/>
            <person name="Dunning-Hotopp J.C."/>
        </authorList>
    </citation>
    <scope>NUCLEOTIDE SEQUENCE [LARGE SCALE GENOMIC DNA]</scope>
    <source>
        <strain evidence="1 2">ApWI1</strain>
    </source>
</reference>
<name>A0A0F3PWW7_ANAPH</name>
<dbReference type="PATRIC" id="fig|1359155.3.peg.352"/>
<dbReference type="AlphaFoldDB" id="A0A0F3PWW7"/>
<accession>A0A0F3PWW7</accession>
<sequence length="49" mass="5705">MRTKVDHSDPMYSEERKCGKKRVGLSSFVTSVIMRAGGRDRKVSREYIR</sequence>
<evidence type="ECO:0000313" key="1">
    <source>
        <dbReference type="EMBL" id="KJV84386.1"/>
    </source>
</evidence>
<dbReference type="Proteomes" id="UP000033622">
    <property type="component" value="Unassembled WGS sequence"/>
</dbReference>
<protein>
    <submittedName>
        <fullName evidence="1">Uncharacterized protein</fullName>
    </submittedName>
</protein>
<gene>
    <name evidence="1" type="ORF">APHWI1_0350</name>
</gene>
<organism evidence="1 2">
    <name type="scientific">Anaplasma phagocytophilum str. ApWI1</name>
    <dbReference type="NCBI Taxonomy" id="1359155"/>
    <lineage>
        <taxon>Bacteria</taxon>
        <taxon>Pseudomonadati</taxon>
        <taxon>Pseudomonadota</taxon>
        <taxon>Alphaproteobacteria</taxon>
        <taxon>Rickettsiales</taxon>
        <taxon>Anaplasmataceae</taxon>
        <taxon>Anaplasma</taxon>
        <taxon>phagocytophilum group</taxon>
    </lineage>
</organism>
<dbReference type="EMBL" id="LAOF01000001">
    <property type="protein sequence ID" value="KJV84386.1"/>
    <property type="molecule type" value="Genomic_DNA"/>
</dbReference>
<proteinExistence type="predicted"/>